<evidence type="ECO:0000313" key="1">
    <source>
        <dbReference type="EMBL" id="KAJ8466282.1"/>
    </source>
</evidence>
<protein>
    <submittedName>
        <fullName evidence="1">Uncharacterized protein</fullName>
    </submittedName>
</protein>
<gene>
    <name evidence="1" type="ORF">OPV22_028834</name>
</gene>
<name>A0AAV8PZG8_ENSVE</name>
<proteinExistence type="predicted"/>
<sequence length="123" mass="14273">MSGFEAPLLPEIKLLVPVSWVHVTDYASRELDVTSPRCTNVPVIHSFTISPGSWCLYQGRPAFCRNRLYTWWLCTVLAIRPCRCSGTEHCLSREAWRSEKKGANCHEWLWRDTKAKELRLHQS</sequence>
<dbReference type="AlphaFoldDB" id="A0AAV8PZG8"/>
<comment type="caution">
    <text evidence="1">The sequence shown here is derived from an EMBL/GenBank/DDBJ whole genome shotgun (WGS) entry which is preliminary data.</text>
</comment>
<accession>A0AAV8PZG8</accession>
<organism evidence="1 2">
    <name type="scientific">Ensete ventricosum</name>
    <name type="common">Abyssinian banana</name>
    <name type="synonym">Musa ensete</name>
    <dbReference type="NCBI Taxonomy" id="4639"/>
    <lineage>
        <taxon>Eukaryota</taxon>
        <taxon>Viridiplantae</taxon>
        <taxon>Streptophyta</taxon>
        <taxon>Embryophyta</taxon>
        <taxon>Tracheophyta</taxon>
        <taxon>Spermatophyta</taxon>
        <taxon>Magnoliopsida</taxon>
        <taxon>Liliopsida</taxon>
        <taxon>Zingiberales</taxon>
        <taxon>Musaceae</taxon>
        <taxon>Ensete</taxon>
    </lineage>
</organism>
<keyword evidence="2" id="KW-1185">Reference proteome</keyword>
<dbReference type="EMBL" id="JAQQAF010000008">
    <property type="protein sequence ID" value="KAJ8466282.1"/>
    <property type="molecule type" value="Genomic_DNA"/>
</dbReference>
<evidence type="ECO:0000313" key="2">
    <source>
        <dbReference type="Proteomes" id="UP001222027"/>
    </source>
</evidence>
<dbReference type="Proteomes" id="UP001222027">
    <property type="component" value="Unassembled WGS sequence"/>
</dbReference>
<reference evidence="1 2" key="1">
    <citation type="submission" date="2022-12" db="EMBL/GenBank/DDBJ databases">
        <title>Chromosome-scale assembly of the Ensete ventricosum genome.</title>
        <authorList>
            <person name="Dussert Y."/>
            <person name="Stocks J."/>
            <person name="Wendawek A."/>
            <person name="Woldeyes F."/>
            <person name="Nichols R.A."/>
            <person name="Borrell J.S."/>
        </authorList>
    </citation>
    <scope>NUCLEOTIDE SEQUENCE [LARGE SCALE GENOMIC DNA]</scope>
    <source>
        <strain evidence="2">cv. Maze</strain>
        <tissue evidence="1">Seeds</tissue>
    </source>
</reference>